<feature type="domain" description="Mechanosensitive ion channel MscS C-terminal" evidence="9">
    <location>
        <begin position="202"/>
        <end position="285"/>
    </location>
</feature>
<dbReference type="Pfam" id="PF21088">
    <property type="entry name" value="MS_channel_1st"/>
    <property type="match status" value="1"/>
</dbReference>
<dbReference type="InterPro" id="IPR049142">
    <property type="entry name" value="MS_channel_1st"/>
</dbReference>
<dbReference type="STRING" id="520762.AN619_28060"/>
<feature type="domain" description="Mechanosensitive ion channel transmembrane helices 2/3" evidence="10">
    <location>
        <begin position="89"/>
        <end position="129"/>
    </location>
</feature>
<dbReference type="Gene3D" id="3.30.70.100">
    <property type="match status" value="1"/>
</dbReference>
<dbReference type="InterPro" id="IPR049278">
    <property type="entry name" value="MS_channel_C"/>
</dbReference>
<evidence type="ECO:0000313" key="11">
    <source>
        <dbReference type="EMBL" id="KXG73886.1"/>
    </source>
</evidence>
<organism evidence="11 12">
    <name type="scientific">Thermotalea metallivorans</name>
    <dbReference type="NCBI Taxonomy" id="520762"/>
    <lineage>
        <taxon>Bacteria</taxon>
        <taxon>Bacillati</taxon>
        <taxon>Bacillota</taxon>
        <taxon>Clostridia</taxon>
        <taxon>Peptostreptococcales</taxon>
        <taxon>Thermotaleaceae</taxon>
        <taxon>Thermotalea</taxon>
    </lineage>
</organism>
<dbReference type="InterPro" id="IPR010920">
    <property type="entry name" value="LSM_dom_sf"/>
</dbReference>
<dbReference type="SUPFAM" id="SSF82689">
    <property type="entry name" value="Mechanosensitive channel protein MscS (YggB), C-terminal domain"/>
    <property type="match status" value="1"/>
</dbReference>
<keyword evidence="3" id="KW-1003">Cell membrane</keyword>
<dbReference type="Proteomes" id="UP000070456">
    <property type="component" value="Unassembled WGS sequence"/>
</dbReference>
<comment type="similarity">
    <text evidence="2">Belongs to the MscS (TC 1.A.23) family.</text>
</comment>
<dbReference type="SUPFAM" id="SSF82861">
    <property type="entry name" value="Mechanosensitive channel protein MscS (YggB), transmembrane region"/>
    <property type="match status" value="1"/>
</dbReference>
<keyword evidence="12" id="KW-1185">Reference proteome</keyword>
<sequence>MEGDEVHLKEMYQSILHKLQEVLILYTHPDKLAEYTGKLVKIVLILFVAIIAIRFMNVVVDKFFNNREKLKIIGEEKRFNTLKGITKSILRYTIYFIAFTPILETLGVKVSSLIAAAGIGGLAIGFGAQNLVRDVITGFFILLEDQFHVGDYIETGGKSGIVEEMALRVTKIRDFNGDLHIIPNGSIDKVTNKCRGNMRAWVDVSIAYEENIDNAIRVLDEVCQEVAQENDKILEGPTVLGVTKLGESEVVISIMAKTVPMEQWAIERELRKRIKRRLDEKGIEIPYPRRVIIQSADRR</sequence>
<accession>A0A140L011</accession>
<dbReference type="Gene3D" id="1.10.287.1260">
    <property type="match status" value="1"/>
</dbReference>
<feature type="domain" description="Mechanosensitive ion channel MscS" evidence="8">
    <location>
        <begin position="130"/>
        <end position="192"/>
    </location>
</feature>
<dbReference type="Gene3D" id="2.30.30.60">
    <property type="match status" value="1"/>
</dbReference>
<dbReference type="GO" id="GO:0008381">
    <property type="term" value="F:mechanosensitive monoatomic ion channel activity"/>
    <property type="evidence" value="ECO:0007669"/>
    <property type="project" value="InterPro"/>
</dbReference>
<dbReference type="FunFam" id="3.30.70.100:FF:000018">
    <property type="entry name" value="MscS mechanosensitive ion channel"/>
    <property type="match status" value="1"/>
</dbReference>
<evidence type="ECO:0000259" key="9">
    <source>
        <dbReference type="Pfam" id="PF21082"/>
    </source>
</evidence>
<comment type="caution">
    <text evidence="11">The sequence shown here is derived from an EMBL/GenBank/DDBJ whole genome shotgun (WGS) entry which is preliminary data.</text>
</comment>
<dbReference type="FunFam" id="2.30.30.60:FF:000001">
    <property type="entry name" value="MscS Mechanosensitive ion channel"/>
    <property type="match status" value="1"/>
</dbReference>
<name>A0A140L011_9FIRM</name>
<reference evidence="11 12" key="1">
    <citation type="submission" date="2015-12" db="EMBL/GenBank/DDBJ databases">
        <title>Draft genome sequence of the thermoanaerobe Thermotalea metallivorans, an isolate from the runoff channel of the Great Artesian Basin, Australia.</title>
        <authorList>
            <person name="Patel B.K."/>
        </authorList>
    </citation>
    <scope>NUCLEOTIDE SEQUENCE [LARGE SCALE GENOMIC DNA]</scope>
    <source>
        <strain evidence="11 12">B2-1</strain>
    </source>
</reference>
<feature type="transmembrane region" description="Helical" evidence="7">
    <location>
        <begin position="89"/>
        <end position="107"/>
    </location>
</feature>
<comment type="subcellular location">
    <subcellularLocation>
        <location evidence="1">Cell membrane</location>
        <topology evidence="1">Multi-pass membrane protein</topology>
    </subcellularLocation>
</comment>
<dbReference type="FunFam" id="1.10.287.1260:FF:000005">
    <property type="entry name" value="Mechanosensitive ion channel family protein"/>
    <property type="match status" value="1"/>
</dbReference>
<dbReference type="PANTHER" id="PTHR30460:SF0">
    <property type="entry name" value="MODERATE CONDUCTANCE MECHANOSENSITIVE CHANNEL YBIO"/>
    <property type="match status" value="1"/>
</dbReference>
<dbReference type="InterPro" id="IPR011014">
    <property type="entry name" value="MscS_channel_TM-2"/>
</dbReference>
<keyword evidence="6 7" id="KW-0472">Membrane</keyword>
<dbReference type="OrthoDB" id="9809206at2"/>
<dbReference type="EMBL" id="LOEE01000072">
    <property type="protein sequence ID" value="KXG73886.1"/>
    <property type="molecule type" value="Genomic_DNA"/>
</dbReference>
<dbReference type="Pfam" id="PF00924">
    <property type="entry name" value="MS_channel_2nd"/>
    <property type="match status" value="1"/>
</dbReference>
<dbReference type="AlphaFoldDB" id="A0A140L011"/>
<keyword evidence="4 7" id="KW-0812">Transmembrane</keyword>
<feature type="transmembrane region" description="Helical" evidence="7">
    <location>
        <begin position="39"/>
        <end position="60"/>
    </location>
</feature>
<dbReference type="InterPro" id="IPR006685">
    <property type="entry name" value="MscS_channel_2nd"/>
</dbReference>
<protein>
    <submittedName>
        <fullName evidence="11">Putative MscS family protein YkuT</fullName>
    </submittedName>
</protein>
<evidence type="ECO:0000256" key="7">
    <source>
        <dbReference type="SAM" id="Phobius"/>
    </source>
</evidence>
<evidence type="ECO:0000256" key="1">
    <source>
        <dbReference type="ARBA" id="ARBA00004651"/>
    </source>
</evidence>
<dbReference type="PANTHER" id="PTHR30460">
    <property type="entry name" value="MODERATE CONDUCTANCE MECHANOSENSITIVE CHANNEL YBIO"/>
    <property type="match status" value="1"/>
</dbReference>
<dbReference type="Pfam" id="PF21082">
    <property type="entry name" value="MS_channel_3rd"/>
    <property type="match status" value="1"/>
</dbReference>
<evidence type="ECO:0000259" key="10">
    <source>
        <dbReference type="Pfam" id="PF21088"/>
    </source>
</evidence>
<feature type="transmembrane region" description="Helical" evidence="7">
    <location>
        <begin position="113"/>
        <end position="132"/>
    </location>
</feature>
<evidence type="ECO:0000256" key="4">
    <source>
        <dbReference type="ARBA" id="ARBA00022692"/>
    </source>
</evidence>
<evidence type="ECO:0000313" key="12">
    <source>
        <dbReference type="Proteomes" id="UP000070456"/>
    </source>
</evidence>
<keyword evidence="5 7" id="KW-1133">Transmembrane helix</keyword>
<proteinExistence type="inferred from homology"/>
<evidence type="ECO:0000256" key="2">
    <source>
        <dbReference type="ARBA" id="ARBA00008017"/>
    </source>
</evidence>
<evidence type="ECO:0000259" key="8">
    <source>
        <dbReference type="Pfam" id="PF00924"/>
    </source>
</evidence>
<dbReference type="SUPFAM" id="SSF50182">
    <property type="entry name" value="Sm-like ribonucleoproteins"/>
    <property type="match status" value="1"/>
</dbReference>
<dbReference type="InterPro" id="IPR023408">
    <property type="entry name" value="MscS_beta-dom_sf"/>
</dbReference>
<dbReference type="InterPro" id="IPR045276">
    <property type="entry name" value="YbiO_bact"/>
</dbReference>
<dbReference type="GO" id="GO:0005886">
    <property type="term" value="C:plasma membrane"/>
    <property type="evidence" value="ECO:0007669"/>
    <property type="project" value="UniProtKB-SubCell"/>
</dbReference>
<gene>
    <name evidence="11" type="primary">ykuT</name>
    <name evidence="11" type="ORF">AN619_28060</name>
</gene>
<evidence type="ECO:0000256" key="5">
    <source>
        <dbReference type="ARBA" id="ARBA00022989"/>
    </source>
</evidence>
<dbReference type="InterPro" id="IPR011066">
    <property type="entry name" value="MscS_channel_C_sf"/>
</dbReference>
<dbReference type="PATRIC" id="fig|520762.4.peg.3101"/>
<evidence type="ECO:0000256" key="6">
    <source>
        <dbReference type="ARBA" id="ARBA00023136"/>
    </source>
</evidence>
<evidence type="ECO:0000256" key="3">
    <source>
        <dbReference type="ARBA" id="ARBA00022475"/>
    </source>
</evidence>